<sequence>MYLEKRTNNLSDPMPMNDNPFGLGRNPVGEINSNGFSSPNAYFWARKLAIDGHDNTFHSVWIAFNIIHGPVTSPVIVKSGANYISLSNLKATVNHGSSSAGRVSWMFSG</sequence>
<accession>A0A5A7Q718</accession>
<comment type="caution">
    <text evidence="2">The sequence shown here is derived from an EMBL/GenBank/DDBJ whole genome shotgun (WGS) entry which is preliminary data.</text>
</comment>
<dbReference type="Proteomes" id="UP000325081">
    <property type="component" value="Unassembled WGS sequence"/>
</dbReference>
<evidence type="ECO:0000313" key="3">
    <source>
        <dbReference type="Proteomes" id="UP000325081"/>
    </source>
</evidence>
<protein>
    <submittedName>
        <fullName evidence="2">Sodium-dependent neutral amino acid transporterB(0)AT1</fullName>
    </submittedName>
</protein>
<organism evidence="2 3">
    <name type="scientific">Striga asiatica</name>
    <name type="common">Asiatic witchweed</name>
    <name type="synonym">Buchnera asiatica</name>
    <dbReference type="NCBI Taxonomy" id="4170"/>
    <lineage>
        <taxon>Eukaryota</taxon>
        <taxon>Viridiplantae</taxon>
        <taxon>Streptophyta</taxon>
        <taxon>Embryophyta</taxon>
        <taxon>Tracheophyta</taxon>
        <taxon>Spermatophyta</taxon>
        <taxon>Magnoliopsida</taxon>
        <taxon>eudicotyledons</taxon>
        <taxon>Gunneridae</taxon>
        <taxon>Pentapetalae</taxon>
        <taxon>asterids</taxon>
        <taxon>lamiids</taxon>
        <taxon>Lamiales</taxon>
        <taxon>Orobanchaceae</taxon>
        <taxon>Buchnereae</taxon>
        <taxon>Striga</taxon>
    </lineage>
</organism>
<proteinExistence type="predicted"/>
<reference evidence="3" key="1">
    <citation type="journal article" date="2019" name="Curr. Biol.">
        <title>Genome Sequence of Striga asiatica Provides Insight into the Evolution of Plant Parasitism.</title>
        <authorList>
            <person name="Yoshida S."/>
            <person name="Kim S."/>
            <person name="Wafula E.K."/>
            <person name="Tanskanen J."/>
            <person name="Kim Y.M."/>
            <person name="Honaas L."/>
            <person name="Yang Z."/>
            <person name="Spallek T."/>
            <person name="Conn C.E."/>
            <person name="Ichihashi Y."/>
            <person name="Cheong K."/>
            <person name="Cui S."/>
            <person name="Der J.P."/>
            <person name="Gundlach H."/>
            <person name="Jiao Y."/>
            <person name="Hori C."/>
            <person name="Ishida J.K."/>
            <person name="Kasahara H."/>
            <person name="Kiba T."/>
            <person name="Kim M.S."/>
            <person name="Koo N."/>
            <person name="Laohavisit A."/>
            <person name="Lee Y.H."/>
            <person name="Lumba S."/>
            <person name="McCourt P."/>
            <person name="Mortimer J.C."/>
            <person name="Mutuku J.M."/>
            <person name="Nomura T."/>
            <person name="Sasaki-Sekimoto Y."/>
            <person name="Seto Y."/>
            <person name="Wang Y."/>
            <person name="Wakatake T."/>
            <person name="Sakakibara H."/>
            <person name="Demura T."/>
            <person name="Yamaguchi S."/>
            <person name="Yoneyama K."/>
            <person name="Manabe R.I."/>
            <person name="Nelson D.C."/>
            <person name="Schulman A.H."/>
            <person name="Timko M.P."/>
            <person name="dePamphilis C.W."/>
            <person name="Choi D."/>
            <person name="Shirasu K."/>
        </authorList>
    </citation>
    <scope>NUCLEOTIDE SEQUENCE [LARGE SCALE GENOMIC DNA]</scope>
    <source>
        <strain evidence="3">cv. UVA1</strain>
    </source>
</reference>
<evidence type="ECO:0000256" key="1">
    <source>
        <dbReference type="SAM" id="MobiDB-lite"/>
    </source>
</evidence>
<feature type="region of interest" description="Disordered" evidence="1">
    <location>
        <begin position="1"/>
        <end position="23"/>
    </location>
</feature>
<dbReference type="AlphaFoldDB" id="A0A5A7Q718"/>
<keyword evidence="3" id="KW-1185">Reference proteome</keyword>
<evidence type="ECO:0000313" key="2">
    <source>
        <dbReference type="EMBL" id="GER40712.1"/>
    </source>
</evidence>
<gene>
    <name evidence="2" type="ORF">STAS_17390</name>
</gene>
<dbReference type="EMBL" id="BKCP01005960">
    <property type="protein sequence ID" value="GER40712.1"/>
    <property type="molecule type" value="Genomic_DNA"/>
</dbReference>
<name>A0A5A7Q718_STRAF</name>